<protein>
    <submittedName>
        <fullName evidence="2">Uncharacterized protein</fullName>
    </submittedName>
</protein>
<reference evidence="2 3" key="1">
    <citation type="submission" date="2018-07" db="EMBL/GenBank/DDBJ databases">
        <title>Streptomyces species from bats.</title>
        <authorList>
            <person name="Dunlap C."/>
        </authorList>
    </citation>
    <scope>NUCLEOTIDE SEQUENCE [LARGE SCALE GENOMIC DNA]</scope>
    <source>
        <strain evidence="2 3">AC230</strain>
    </source>
</reference>
<feature type="compositionally biased region" description="Low complexity" evidence="1">
    <location>
        <begin position="186"/>
        <end position="195"/>
    </location>
</feature>
<accession>A0A370B0M8</accession>
<evidence type="ECO:0000313" key="3">
    <source>
        <dbReference type="Proteomes" id="UP000253741"/>
    </source>
</evidence>
<feature type="region of interest" description="Disordered" evidence="1">
    <location>
        <begin position="152"/>
        <end position="196"/>
    </location>
</feature>
<proteinExistence type="predicted"/>
<feature type="compositionally biased region" description="Gly residues" evidence="1">
    <location>
        <begin position="152"/>
        <end position="163"/>
    </location>
</feature>
<dbReference type="AlphaFoldDB" id="A0A370B0M8"/>
<name>A0A370B0M8_9ACTN</name>
<comment type="caution">
    <text evidence="2">The sequence shown here is derived from an EMBL/GenBank/DDBJ whole genome shotgun (WGS) entry which is preliminary data.</text>
</comment>
<evidence type="ECO:0000256" key="1">
    <source>
        <dbReference type="SAM" id="MobiDB-lite"/>
    </source>
</evidence>
<dbReference type="Proteomes" id="UP000253741">
    <property type="component" value="Unassembled WGS sequence"/>
</dbReference>
<sequence>MGIFDRLKGRSRGGDQSPVQDRDREPGAAGGGDGTVPGLAPEASAGPGAGAGAGAGVGGAGGGRGWAGLPPIQRATWAPARQTVASAEFGGSLATWQNHSFSGPLSHAVLDGAPTGLIKDALSPAVGSSPGGLGEARLSLPVAVVDDGVGDSEGGAGAVGPGRGPTVQRAAGPRVAPVRPRPRPAPSALTRAAAPNSVRRRVLPAVAPSIVAPSTVAPSTVVPAPVAAPVATGAGTT</sequence>
<gene>
    <name evidence="2" type="ORF">DVH02_25140</name>
</gene>
<evidence type="ECO:0000313" key="2">
    <source>
        <dbReference type="EMBL" id="RDG35467.1"/>
    </source>
</evidence>
<feature type="compositionally biased region" description="Gly residues" evidence="1">
    <location>
        <begin position="47"/>
        <end position="64"/>
    </location>
</feature>
<feature type="compositionally biased region" description="Low complexity" evidence="1">
    <location>
        <begin position="164"/>
        <end position="178"/>
    </location>
</feature>
<dbReference type="EMBL" id="QQNA01000219">
    <property type="protein sequence ID" value="RDG35467.1"/>
    <property type="molecule type" value="Genomic_DNA"/>
</dbReference>
<keyword evidence="3" id="KW-1185">Reference proteome</keyword>
<feature type="non-terminal residue" evidence="2">
    <location>
        <position position="237"/>
    </location>
</feature>
<feature type="region of interest" description="Disordered" evidence="1">
    <location>
        <begin position="1"/>
        <end position="64"/>
    </location>
</feature>
<feature type="compositionally biased region" description="Low complexity" evidence="1">
    <location>
        <begin position="36"/>
        <end position="46"/>
    </location>
</feature>
<organism evidence="2 3">
    <name type="scientific">Streptomyces corynorhini</name>
    <dbReference type="NCBI Taxonomy" id="2282652"/>
    <lineage>
        <taxon>Bacteria</taxon>
        <taxon>Bacillati</taxon>
        <taxon>Actinomycetota</taxon>
        <taxon>Actinomycetes</taxon>
        <taxon>Kitasatosporales</taxon>
        <taxon>Streptomycetaceae</taxon>
        <taxon>Streptomyces</taxon>
    </lineage>
</organism>